<dbReference type="InterPro" id="IPR020845">
    <property type="entry name" value="AMP-binding_CS"/>
</dbReference>
<dbReference type="Gene3D" id="3.40.50.12780">
    <property type="entry name" value="N-terminal domain of ligase-like"/>
    <property type="match status" value="1"/>
</dbReference>
<feature type="domain" description="AMP-dependent synthetase/ligase" evidence="1">
    <location>
        <begin position="18"/>
        <end position="375"/>
    </location>
</feature>
<dbReference type="EMBL" id="JBHSJO010000003">
    <property type="protein sequence ID" value="MFC5020411.1"/>
    <property type="molecule type" value="Genomic_DNA"/>
</dbReference>
<dbReference type="SUPFAM" id="SSF56801">
    <property type="entry name" value="Acetyl-CoA synthetase-like"/>
    <property type="match status" value="1"/>
</dbReference>
<protein>
    <submittedName>
        <fullName evidence="2">AMP-binding protein</fullName>
    </submittedName>
</protein>
<dbReference type="RefSeq" id="WP_328661877.1">
    <property type="nucleotide sequence ID" value="NZ_BAAATN010000022.1"/>
</dbReference>
<dbReference type="Pfam" id="PF00501">
    <property type="entry name" value="AMP-binding"/>
    <property type="match status" value="1"/>
</dbReference>
<keyword evidence="3" id="KW-1185">Reference proteome</keyword>
<comment type="caution">
    <text evidence="2">The sequence shown here is derived from an EMBL/GenBank/DDBJ whole genome shotgun (WGS) entry which is preliminary data.</text>
</comment>
<dbReference type="PANTHER" id="PTHR45527">
    <property type="entry name" value="NONRIBOSOMAL PEPTIDE SYNTHETASE"/>
    <property type="match status" value="1"/>
</dbReference>
<accession>A0ABV9X5R0</accession>
<dbReference type="Proteomes" id="UP001595855">
    <property type="component" value="Unassembled WGS sequence"/>
</dbReference>
<reference evidence="3" key="1">
    <citation type="journal article" date="2019" name="Int. J. Syst. Evol. Microbiol.">
        <title>The Global Catalogue of Microorganisms (GCM) 10K type strain sequencing project: providing services to taxonomists for standard genome sequencing and annotation.</title>
        <authorList>
            <consortium name="The Broad Institute Genomics Platform"/>
            <consortium name="The Broad Institute Genome Sequencing Center for Infectious Disease"/>
            <person name="Wu L."/>
            <person name="Ma J."/>
        </authorList>
    </citation>
    <scope>NUCLEOTIDE SEQUENCE [LARGE SCALE GENOMIC DNA]</scope>
    <source>
        <strain evidence="3">CGMCC 4.1542</strain>
    </source>
</reference>
<dbReference type="PANTHER" id="PTHR45527:SF1">
    <property type="entry name" value="FATTY ACID SYNTHASE"/>
    <property type="match status" value="1"/>
</dbReference>
<dbReference type="InterPro" id="IPR045851">
    <property type="entry name" value="AMP-bd_C_sf"/>
</dbReference>
<dbReference type="InterPro" id="IPR042099">
    <property type="entry name" value="ANL_N_sf"/>
</dbReference>
<sequence length="519" mass="55834">MNQLPAHALHSRFLRGLDKAPRNVAFRVGDHRITYEEAHHRALEQAGSLLAGTDEPPAAVGVLAGKSVEAYTGVLAALYAGAAVVPLHADFPAARTRYMLEAASVGAVIADEAGLKALADAAPADAPPVLAPSAATGAGTARRLEHRPDRALAAPRSAAPSDTAFMLFTSGSTGRPKGVPVTHAATHHYFRILDQRYDFTEDDVFSQTFDLNFDCAMFDLFCAWGAGGSAHALPAHAYRDLPAFLAERRMTVWFATPSSITLARRTRALAPGAFPTLRWSLFAGEALRAEDAADWQAAAPASTLENIYGPTELTVTVTGHRWDPGTSPARCLNGLVPIGRVHEGHDHLLIDTDGEPADREGELVITGPQMTRGYLDTTDDAGRFLTHRGRTWYRTGDRVRRIDDGELVYLGRLDAQVQVQGWRVELSEIEHALRTCETVTDAVAVTRTGADGTTELVVFHTGEPTPPAALARLLGGVLPKGMLPRAYRHLAEFPLNSNRKIDRRRLAEEAALPAPSAAA</sequence>
<evidence type="ECO:0000313" key="3">
    <source>
        <dbReference type="Proteomes" id="UP001595855"/>
    </source>
</evidence>
<gene>
    <name evidence="2" type="ORF">ACFPRC_36970</name>
</gene>
<evidence type="ECO:0000259" key="1">
    <source>
        <dbReference type="Pfam" id="PF00501"/>
    </source>
</evidence>
<dbReference type="Gene3D" id="3.30.300.30">
    <property type="match status" value="1"/>
</dbReference>
<evidence type="ECO:0000313" key="2">
    <source>
        <dbReference type="EMBL" id="MFC5020411.1"/>
    </source>
</evidence>
<dbReference type="InterPro" id="IPR000873">
    <property type="entry name" value="AMP-dep_synth/lig_dom"/>
</dbReference>
<dbReference type="PROSITE" id="PS00455">
    <property type="entry name" value="AMP_BINDING"/>
    <property type="match status" value="1"/>
</dbReference>
<organism evidence="2 3">
    <name type="scientific">Streptomyces lienomycini</name>
    <dbReference type="NCBI Taxonomy" id="284035"/>
    <lineage>
        <taxon>Bacteria</taxon>
        <taxon>Bacillati</taxon>
        <taxon>Actinomycetota</taxon>
        <taxon>Actinomycetes</taxon>
        <taxon>Kitasatosporales</taxon>
        <taxon>Streptomycetaceae</taxon>
        <taxon>Streptomyces</taxon>
    </lineage>
</organism>
<proteinExistence type="predicted"/>
<name>A0ABV9X5R0_9ACTN</name>